<dbReference type="RefSeq" id="WP_148620031.1">
    <property type="nucleotide sequence ID" value="NZ_CP043043.1"/>
</dbReference>
<evidence type="ECO:0000313" key="1">
    <source>
        <dbReference type="EMBL" id="QEH95827.1"/>
    </source>
</evidence>
<protein>
    <submittedName>
        <fullName evidence="1">Uncharacterized protein</fullName>
    </submittedName>
</protein>
<name>A0AAP9ES42_GLUTH</name>
<sequence length="187" mass="20903">MTDGFAGFRIGIAELAILGLLFPAECEDLPVWSVEDRAIFRRAADLVARKGDDLFVPPGDGQDALAEAQWEANARASGWWPFTWVKTGLDGDCSRQVHDLTLPLLWGTEWLLVELERRRFTYADPAIRAASDLIRQAKSRLDVLREHEGGFVNDVPDLRDVCERLSDTLQGCCPVLMAWPVLEPEPA</sequence>
<organism evidence="1 2">
    <name type="scientific">Gluconobacter thailandicus</name>
    <dbReference type="NCBI Taxonomy" id="257438"/>
    <lineage>
        <taxon>Bacteria</taxon>
        <taxon>Pseudomonadati</taxon>
        <taxon>Pseudomonadota</taxon>
        <taxon>Alphaproteobacteria</taxon>
        <taxon>Acetobacterales</taxon>
        <taxon>Acetobacteraceae</taxon>
        <taxon>Gluconobacter</taxon>
    </lineage>
</organism>
<proteinExistence type="predicted"/>
<evidence type="ECO:0000313" key="2">
    <source>
        <dbReference type="Proteomes" id="UP000323560"/>
    </source>
</evidence>
<accession>A0AAP9ES42</accession>
<dbReference type="AlphaFoldDB" id="A0AAP9ES42"/>
<reference evidence="1 2" key="1">
    <citation type="submission" date="2019-08" db="EMBL/GenBank/DDBJ databases">
        <title>Gluconobacter frateurii HD924 genome.</title>
        <authorList>
            <person name="Liu Y."/>
            <person name="Zhang P."/>
        </authorList>
    </citation>
    <scope>NUCLEOTIDE SEQUENCE [LARGE SCALE GENOMIC DNA]</scope>
    <source>
        <strain evidence="1 2">HD924</strain>
    </source>
</reference>
<dbReference type="Proteomes" id="UP000323560">
    <property type="component" value="Chromosome"/>
</dbReference>
<gene>
    <name evidence="1" type="ORF">FXF46_05695</name>
</gene>
<dbReference type="EMBL" id="CP043043">
    <property type="protein sequence ID" value="QEH95827.1"/>
    <property type="molecule type" value="Genomic_DNA"/>
</dbReference>
<dbReference type="KEGG" id="gti:FXF46_05695"/>